<evidence type="ECO:0000259" key="11">
    <source>
        <dbReference type="PROSITE" id="PS51184"/>
    </source>
</evidence>
<dbReference type="GO" id="GO:0000785">
    <property type="term" value="C:chromatin"/>
    <property type="evidence" value="ECO:0007669"/>
    <property type="project" value="TreeGrafter"/>
</dbReference>
<evidence type="ECO:0000259" key="10">
    <source>
        <dbReference type="PROSITE" id="PS51183"/>
    </source>
</evidence>
<evidence type="ECO:0000256" key="6">
    <source>
        <dbReference type="ARBA" id="ARBA00023242"/>
    </source>
</evidence>
<dbReference type="SMART" id="SM00558">
    <property type="entry name" value="JmjC"/>
    <property type="match status" value="1"/>
</dbReference>
<dbReference type="PANTHER" id="PTHR10694">
    <property type="entry name" value="LYSINE-SPECIFIC DEMETHYLASE"/>
    <property type="match status" value="1"/>
</dbReference>
<dbReference type="PANTHER" id="PTHR10694:SF33">
    <property type="entry name" value="LYSINE-SPECIFIC DEMETHYLASE 5"/>
    <property type="match status" value="1"/>
</dbReference>
<feature type="compositionally biased region" description="Polar residues" evidence="8">
    <location>
        <begin position="676"/>
        <end position="692"/>
    </location>
</feature>
<dbReference type="PROSITE" id="PS50016">
    <property type="entry name" value="ZF_PHD_2"/>
    <property type="match status" value="1"/>
</dbReference>
<feature type="domain" description="PHD-type" evidence="9">
    <location>
        <begin position="178"/>
        <end position="228"/>
    </location>
</feature>
<dbReference type="InterPro" id="IPR019787">
    <property type="entry name" value="Znf_PHD-finger"/>
</dbReference>
<feature type="domain" description="JmjC" evidence="11">
    <location>
        <begin position="324"/>
        <end position="501"/>
    </location>
</feature>
<feature type="domain" description="JmjN" evidence="10">
    <location>
        <begin position="7"/>
        <end position="50"/>
    </location>
</feature>
<name>A0A1E4T502_9ASCO</name>
<evidence type="ECO:0000259" key="9">
    <source>
        <dbReference type="PROSITE" id="PS50016"/>
    </source>
</evidence>
<dbReference type="STRING" id="983967.A0A1E4T502"/>
<dbReference type="PROSITE" id="PS51183">
    <property type="entry name" value="JMJN"/>
    <property type="match status" value="1"/>
</dbReference>
<dbReference type="InterPro" id="IPR011011">
    <property type="entry name" value="Znf_FYVE_PHD"/>
</dbReference>
<sequence>MQSTEEAPTLYPTKEEFTNPISYLNSKEIIKLGEQYGILKVKPPKHWQPPFSINKSTFKFHTRLQNLNELNLTNRSRQFWLSGFNNYLRMKGKRQVENGYIELNNMKTIHLYDIYVEKDFHNYVHSVKNHELFRDFLNYCSYLKNHLEEKANPDVVITEKFNFEKFQSDTTAINQNSGSACEICSLKDDPSHILICDDCEKNYHMRCLSPPLTKIPKNDWFCDDCLKGSNGDYGFEEDFDSIFKIDEFQEACFKFSVDYCNEHLGGNMKPSVNTLEKEFWRLVDSEEGDLEVRYGADIHNESLDEISGFPTANNPSIDQKANKEYSEHPFNLTNLPFSEGSLLNYIKDENREQISGMTVPWIYIGSMFSTFCWHKEDHYTLSANYCHLGETKKWYGIPANQCELFESVCHDISPDYFSKQPDLLHQLVSLVSPDKISNLVREKLGTKIKIYYVNQNPNEFVITFPKVYHAGFNCGFNVNEAVNFTMPYWLNYGRDSIDEYKLVKKENVFNHYKLLRNILDDLLVKSNEPSIFSNEIVHNMIKSSFTEYCKEIRRFKRSLMDKRLIEFVSRLTTKSFSDHMKKLQELKSEEKRTVRNSTRMISMRQHRHSMSHNGPEIDELLCSDCKSSVNFKWIEIDTLKETATNSDYLTPKMESSSRFSSQDDEYDADSKHHIDYSSNTHSQLPTPNQSPKQCADVESEFLKIISEASQTHATKKRRRRDVDQKSREVIVIEDDDPEPKIRKSKRLSKKPSPTIVSINVEDDSQDVETYRKQQRMKQLSKMHNKRNKNPQFGKAILCLHCFSQLLKSVVKGSKDEELLIAASTVYDEFDSGDELEKYVYFDIQPKVLRLL</sequence>
<dbReference type="Pfam" id="PF00628">
    <property type="entry name" value="PHD"/>
    <property type="match status" value="1"/>
</dbReference>
<keyword evidence="2" id="KW-0479">Metal-binding</keyword>
<keyword evidence="3 7" id="KW-0863">Zinc-finger</keyword>
<dbReference type="SMART" id="SM00249">
    <property type="entry name" value="PHD"/>
    <property type="match status" value="1"/>
</dbReference>
<dbReference type="InterPro" id="IPR013083">
    <property type="entry name" value="Znf_RING/FYVE/PHD"/>
</dbReference>
<dbReference type="EMBL" id="KV453849">
    <property type="protein sequence ID" value="ODV86829.1"/>
    <property type="molecule type" value="Genomic_DNA"/>
</dbReference>
<dbReference type="OrthoDB" id="1678912at2759"/>
<dbReference type="InterPro" id="IPR019786">
    <property type="entry name" value="Zinc_finger_PHD-type_CS"/>
</dbReference>
<accession>A0A1E4T502</accession>
<dbReference type="Gene3D" id="2.60.120.650">
    <property type="entry name" value="Cupin"/>
    <property type="match status" value="2"/>
</dbReference>
<protein>
    <recommendedName>
        <fullName evidence="14">JmjC domain-containing protein</fullName>
    </recommendedName>
</protein>
<feature type="region of interest" description="Disordered" evidence="8">
    <location>
        <begin position="710"/>
        <end position="749"/>
    </location>
</feature>
<feature type="region of interest" description="Disordered" evidence="8">
    <location>
        <begin position="650"/>
        <end position="696"/>
    </location>
</feature>
<evidence type="ECO:0000256" key="4">
    <source>
        <dbReference type="ARBA" id="ARBA00022833"/>
    </source>
</evidence>
<evidence type="ECO:0000256" key="3">
    <source>
        <dbReference type="ARBA" id="ARBA00022771"/>
    </source>
</evidence>
<dbReference type="PROSITE" id="PS51184">
    <property type="entry name" value="JMJC"/>
    <property type="match status" value="1"/>
</dbReference>
<evidence type="ECO:0000256" key="1">
    <source>
        <dbReference type="ARBA" id="ARBA00004123"/>
    </source>
</evidence>
<proteinExistence type="predicted"/>
<keyword evidence="13" id="KW-1185">Reference proteome</keyword>
<dbReference type="InterPro" id="IPR003347">
    <property type="entry name" value="JmjC_dom"/>
</dbReference>
<keyword evidence="5" id="KW-0408">Iron</keyword>
<evidence type="ECO:0000313" key="12">
    <source>
        <dbReference type="EMBL" id="ODV86829.1"/>
    </source>
</evidence>
<dbReference type="InterPro" id="IPR003349">
    <property type="entry name" value="JmjN"/>
</dbReference>
<dbReference type="SMART" id="SM00545">
    <property type="entry name" value="JmjN"/>
    <property type="match status" value="1"/>
</dbReference>
<evidence type="ECO:0000256" key="5">
    <source>
        <dbReference type="ARBA" id="ARBA00023004"/>
    </source>
</evidence>
<dbReference type="Pfam" id="PF02375">
    <property type="entry name" value="JmjN"/>
    <property type="match status" value="1"/>
</dbReference>
<dbReference type="PROSITE" id="PS01359">
    <property type="entry name" value="ZF_PHD_1"/>
    <property type="match status" value="1"/>
</dbReference>
<comment type="subcellular location">
    <subcellularLocation>
        <location evidence="1">Nucleus</location>
    </subcellularLocation>
</comment>
<dbReference type="Pfam" id="PF02373">
    <property type="entry name" value="JmjC"/>
    <property type="match status" value="1"/>
</dbReference>
<keyword evidence="4" id="KW-0862">Zinc</keyword>
<dbReference type="InterPro" id="IPR001965">
    <property type="entry name" value="Znf_PHD"/>
</dbReference>
<dbReference type="Proteomes" id="UP000094801">
    <property type="component" value="Unassembled WGS sequence"/>
</dbReference>
<dbReference type="GO" id="GO:0006355">
    <property type="term" value="P:regulation of DNA-templated transcription"/>
    <property type="evidence" value="ECO:0007669"/>
    <property type="project" value="TreeGrafter"/>
</dbReference>
<feature type="compositionally biased region" description="Basic and acidic residues" evidence="8">
    <location>
        <begin position="720"/>
        <end position="730"/>
    </location>
</feature>
<dbReference type="SUPFAM" id="SSF57903">
    <property type="entry name" value="FYVE/PHD zinc finger"/>
    <property type="match status" value="1"/>
</dbReference>
<organism evidence="12 13">
    <name type="scientific">[Candida] arabinofermentans NRRL YB-2248</name>
    <dbReference type="NCBI Taxonomy" id="983967"/>
    <lineage>
        <taxon>Eukaryota</taxon>
        <taxon>Fungi</taxon>
        <taxon>Dikarya</taxon>
        <taxon>Ascomycota</taxon>
        <taxon>Saccharomycotina</taxon>
        <taxon>Pichiomycetes</taxon>
        <taxon>Pichiales</taxon>
        <taxon>Pichiaceae</taxon>
        <taxon>Ogataea</taxon>
        <taxon>Ogataea/Candida clade</taxon>
    </lineage>
</organism>
<dbReference type="AlphaFoldDB" id="A0A1E4T502"/>
<dbReference type="GO" id="GO:0005634">
    <property type="term" value="C:nucleus"/>
    <property type="evidence" value="ECO:0007669"/>
    <property type="project" value="UniProtKB-SubCell"/>
</dbReference>
<dbReference type="Gene3D" id="3.30.40.10">
    <property type="entry name" value="Zinc/RING finger domain, C3HC4 (zinc finger)"/>
    <property type="match status" value="1"/>
</dbReference>
<dbReference type="SUPFAM" id="SSF51197">
    <property type="entry name" value="Clavaminate synthase-like"/>
    <property type="match status" value="1"/>
</dbReference>
<reference evidence="13" key="1">
    <citation type="submission" date="2016-04" db="EMBL/GenBank/DDBJ databases">
        <title>Comparative genomics of biotechnologically important yeasts.</title>
        <authorList>
            <consortium name="DOE Joint Genome Institute"/>
            <person name="Riley R."/>
            <person name="Haridas S."/>
            <person name="Wolfe K.H."/>
            <person name="Lopes M.R."/>
            <person name="Hittinger C.T."/>
            <person name="Goker M."/>
            <person name="Salamov A."/>
            <person name="Wisecaver J."/>
            <person name="Long T.M."/>
            <person name="Aerts A.L."/>
            <person name="Barry K."/>
            <person name="Choi C."/>
            <person name="Clum A."/>
            <person name="Coughlan A.Y."/>
            <person name="Deshpande S."/>
            <person name="Douglass A.P."/>
            <person name="Hanson S.J."/>
            <person name="Klenk H.-P."/>
            <person name="Labutti K."/>
            <person name="Lapidus A."/>
            <person name="Lindquist E."/>
            <person name="Lipzen A."/>
            <person name="Meier-Kolthoff J.P."/>
            <person name="Ohm R.A."/>
            <person name="Otillar R.P."/>
            <person name="Pangilinan J."/>
            <person name="Peng Y."/>
            <person name="Rokas A."/>
            <person name="Rosa C.A."/>
            <person name="Scheuner C."/>
            <person name="Sibirny A.A."/>
            <person name="Slot J.C."/>
            <person name="Stielow J.B."/>
            <person name="Sun H."/>
            <person name="Kurtzman C.P."/>
            <person name="Blackwell M."/>
            <person name="Grigoriev I.V."/>
            <person name="Jeffries T.W."/>
        </authorList>
    </citation>
    <scope>NUCLEOTIDE SEQUENCE [LARGE SCALE GENOMIC DNA]</scope>
    <source>
        <strain evidence="13">NRRL YB-2248</strain>
    </source>
</reference>
<evidence type="ECO:0008006" key="14">
    <source>
        <dbReference type="Google" id="ProtNLM"/>
    </source>
</evidence>
<evidence type="ECO:0000313" key="13">
    <source>
        <dbReference type="Proteomes" id="UP000094801"/>
    </source>
</evidence>
<gene>
    <name evidence="12" type="ORF">CANARDRAFT_27214</name>
</gene>
<feature type="compositionally biased region" description="Polar residues" evidence="8">
    <location>
        <begin position="650"/>
        <end position="660"/>
    </location>
</feature>
<evidence type="ECO:0000256" key="7">
    <source>
        <dbReference type="PROSITE-ProRule" id="PRU00146"/>
    </source>
</evidence>
<keyword evidence="6" id="KW-0539">Nucleus</keyword>
<evidence type="ECO:0000256" key="2">
    <source>
        <dbReference type="ARBA" id="ARBA00022723"/>
    </source>
</evidence>
<dbReference type="GO" id="GO:0008270">
    <property type="term" value="F:zinc ion binding"/>
    <property type="evidence" value="ECO:0007669"/>
    <property type="project" value="UniProtKB-KW"/>
</dbReference>
<evidence type="ECO:0000256" key="8">
    <source>
        <dbReference type="SAM" id="MobiDB-lite"/>
    </source>
</evidence>
<dbReference type="GO" id="GO:0034647">
    <property type="term" value="F:histone H3K4me/H3K4me2/H3K4me3 demethylase activity"/>
    <property type="evidence" value="ECO:0007669"/>
    <property type="project" value="TreeGrafter"/>
</dbReference>